<dbReference type="PANTHER" id="PTHR46641:SF6">
    <property type="entry name" value="G-PROTEIN COUPLED RECEPTORS FAMILY 1 PROFILE DOMAIN-CONTAINING PROTEIN"/>
    <property type="match status" value="1"/>
</dbReference>
<dbReference type="InterPro" id="IPR000276">
    <property type="entry name" value="GPCR_Rhodpsn"/>
</dbReference>
<dbReference type="GO" id="GO:0004930">
    <property type="term" value="F:G protein-coupled receptor activity"/>
    <property type="evidence" value="ECO:0007669"/>
    <property type="project" value="InterPro"/>
</dbReference>
<keyword evidence="3 6" id="KW-1133">Transmembrane helix</keyword>
<organism evidence="8 9">
    <name type="scientific">Elysia chlorotica</name>
    <name type="common">Eastern emerald elysia</name>
    <name type="synonym">Sea slug</name>
    <dbReference type="NCBI Taxonomy" id="188477"/>
    <lineage>
        <taxon>Eukaryota</taxon>
        <taxon>Metazoa</taxon>
        <taxon>Spiralia</taxon>
        <taxon>Lophotrochozoa</taxon>
        <taxon>Mollusca</taxon>
        <taxon>Gastropoda</taxon>
        <taxon>Heterobranchia</taxon>
        <taxon>Euthyneura</taxon>
        <taxon>Panpulmonata</taxon>
        <taxon>Sacoglossa</taxon>
        <taxon>Placobranchoidea</taxon>
        <taxon>Plakobranchidae</taxon>
        <taxon>Elysia</taxon>
    </lineage>
</organism>
<dbReference type="STRING" id="188477.A0A433THK8"/>
<evidence type="ECO:0000313" key="9">
    <source>
        <dbReference type="Proteomes" id="UP000271974"/>
    </source>
</evidence>
<name>A0A433THK8_ELYCH</name>
<dbReference type="PROSITE" id="PS50262">
    <property type="entry name" value="G_PROTEIN_RECEP_F1_2"/>
    <property type="match status" value="1"/>
</dbReference>
<keyword evidence="2 6" id="KW-0812">Transmembrane</keyword>
<proteinExistence type="predicted"/>
<keyword evidence="4 6" id="KW-0472">Membrane</keyword>
<comment type="caution">
    <text evidence="8">The sequence shown here is derived from an EMBL/GenBank/DDBJ whole genome shotgun (WGS) entry which is preliminary data.</text>
</comment>
<dbReference type="InterPro" id="IPR017452">
    <property type="entry name" value="GPCR_Rhodpsn_7TM"/>
</dbReference>
<dbReference type="GO" id="GO:0016020">
    <property type="term" value="C:membrane"/>
    <property type="evidence" value="ECO:0007669"/>
    <property type="project" value="UniProtKB-SubCell"/>
</dbReference>
<feature type="region of interest" description="Disordered" evidence="5">
    <location>
        <begin position="173"/>
        <end position="192"/>
    </location>
</feature>
<dbReference type="AlphaFoldDB" id="A0A433THK8"/>
<evidence type="ECO:0000256" key="4">
    <source>
        <dbReference type="ARBA" id="ARBA00023136"/>
    </source>
</evidence>
<feature type="transmembrane region" description="Helical" evidence="6">
    <location>
        <begin position="496"/>
        <end position="521"/>
    </location>
</feature>
<dbReference type="EMBL" id="RQTK01000360">
    <property type="protein sequence ID" value="RUS81023.1"/>
    <property type="molecule type" value="Genomic_DNA"/>
</dbReference>
<dbReference type="OrthoDB" id="6197743at2759"/>
<feature type="transmembrane region" description="Helical" evidence="6">
    <location>
        <begin position="457"/>
        <end position="476"/>
    </location>
</feature>
<dbReference type="PROSITE" id="PS00237">
    <property type="entry name" value="G_PROTEIN_RECEP_F1_1"/>
    <property type="match status" value="1"/>
</dbReference>
<feature type="domain" description="G-protein coupled receptors family 1 profile" evidence="7">
    <location>
        <begin position="229"/>
        <end position="518"/>
    </location>
</feature>
<reference evidence="8 9" key="1">
    <citation type="submission" date="2019-01" db="EMBL/GenBank/DDBJ databases">
        <title>A draft genome assembly of the solar-powered sea slug Elysia chlorotica.</title>
        <authorList>
            <person name="Cai H."/>
            <person name="Li Q."/>
            <person name="Fang X."/>
            <person name="Li J."/>
            <person name="Curtis N.E."/>
            <person name="Altenburger A."/>
            <person name="Shibata T."/>
            <person name="Feng M."/>
            <person name="Maeda T."/>
            <person name="Schwartz J.A."/>
            <person name="Shigenobu S."/>
            <person name="Lundholm N."/>
            <person name="Nishiyama T."/>
            <person name="Yang H."/>
            <person name="Hasebe M."/>
            <person name="Li S."/>
            <person name="Pierce S.K."/>
            <person name="Wang J."/>
        </authorList>
    </citation>
    <scope>NUCLEOTIDE SEQUENCE [LARGE SCALE GENOMIC DNA]</scope>
    <source>
        <strain evidence="8">EC2010</strain>
        <tissue evidence="8">Whole organism of an adult</tissue>
    </source>
</reference>
<evidence type="ECO:0000256" key="1">
    <source>
        <dbReference type="ARBA" id="ARBA00004370"/>
    </source>
</evidence>
<evidence type="ECO:0000256" key="2">
    <source>
        <dbReference type="ARBA" id="ARBA00022692"/>
    </source>
</evidence>
<sequence length="557" mass="63165">MTSPQINSGELDFSTRNIYTKIKPGVESEPSAGRSLLDTPFEDWEDTNVEDERPFLSNLSIFDDVDFSGVRLSSNNTVGSIDIQSQANSSSTSLLGLVMERETWKNRTTGIAKLVKDKKGRYDNHTLDVYMDDSRLKKGNGRSFMDALYFKQTNISESLDPSKEIEAKTLWENETSEDSSLGSNSSELATTKENGTKNRYNGILKRRQLNTILTYFRCVIIVPVTISVISVVLSVAVFRDKNFVYKGKPLVISFNIFEGLKGIAYLIFRIVRLFLTGDSEFTWSSWYAQFFVYYVMWLPVSLGRIGILHNGLITLDRFFTVAFPLRRYNKRLVTCPKLCVVVIVVSMLLYQSAPLIIFFREVEPLIDYKKTFHTEEIISEIYVTNPAAFKTYLLVLTIGHALFVYIPLVLSLVFNTLTIVSLLRHQKRTQATLKDNLPGASSRAASRSQSMRGQSNIMIVVSSLVFSVLVLFRRVLPLVTLFVPEFGEGRKEMHLYILMNEIFVFFDCVSPLVNIISYSVLSSQFRIRLKKILWSSIHSSGSQTDLSSNNNTNSGLN</sequence>
<dbReference type="InterPro" id="IPR052954">
    <property type="entry name" value="GPCR-Ligand_Int"/>
</dbReference>
<evidence type="ECO:0000256" key="6">
    <source>
        <dbReference type="SAM" id="Phobius"/>
    </source>
</evidence>
<accession>A0A433THK8</accession>
<dbReference type="Proteomes" id="UP000271974">
    <property type="component" value="Unassembled WGS sequence"/>
</dbReference>
<feature type="transmembrane region" description="Helical" evidence="6">
    <location>
        <begin position="335"/>
        <end position="359"/>
    </location>
</feature>
<dbReference type="SUPFAM" id="SSF81321">
    <property type="entry name" value="Family A G protein-coupled receptor-like"/>
    <property type="match status" value="1"/>
</dbReference>
<feature type="transmembrane region" description="Helical" evidence="6">
    <location>
        <begin position="402"/>
        <end position="423"/>
    </location>
</feature>
<dbReference type="Gene3D" id="1.20.1070.10">
    <property type="entry name" value="Rhodopsin 7-helix transmembrane proteins"/>
    <property type="match status" value="1"/>
</dbReference>
<feature type="compositionally biased region" description="Low complexity" evidence="5">
    <location>
        <begin position="178"/>
        <end position="187"/>
    </location>
</feature>
<evidence type="ECO:0000313" key="8">
    <source>
        <dbReference type="EMBL" id="RUS81023.1"/>
    </source>
</evidence>
<protein>
    <recommendedName>
        <fullName evidence="7">G-protein coupled receptors family 1 profile domain-containing protein</fullName>
    </recommendedName>
</protein>
<evidence type="ECO:0000256" key="3">
    <source>
        <dbReference type="ARBA" id="ARBA00022989"/>
    </source>
</evidence>
<gene>
    <name evidence="8" type="ORF">EGW08_011228</name>
</gene>
<feature type="transmembrane region" description="Helical" evidence="6">
    <location>
        <begin position="291"/>
        <end position="315"/>
    </location>
</feature>
<feature type="transmembrane region" description="Helical" evidence="6">
    <location>
        <begin position="214"/>
        <end position="238"/>
    </location>
</feature>
<evidence type="ECO:0000259" key="7">
    <source>
        <dbReference type="PROSITE" id="PS50262"/>
    </source>
</evidence>
<keyword evidence="9" id="KW-1185">Reference proteome</keyword>
<dbReference type="PANTHER" id="PTHR46641">
    <property type="entry name" value="FMRFAMIDE RECEPTOR-RELATED"/>
    <property type="match status" value="1"/>
</dbReference>
<feature type="transmembrane region" description="Helical" evidence="6">
    <location>
        <begin position="250"/>
        <end position="271"/>
    </location>
</feature>
<evidence type="ECO:0000256" key="5">
    <source>
        <dbReference type="SAM" id="MobiDB-lite"/>
    </source>
</evidence>
<comment type="subcellular location">
    <subcellularLocation>
        <location evidence="1">Membrane</location>
    </subcellularLocation>
</comment>